<reference evidence="1" key="1">
    <citation type="journal article" date="1991" name="Curr. Genet.">
        <title>Pea chloroplast genes encoding a 4 kDa polypeptide of photosystem I and a putative enzyme of C1 metabolism.</title>
        <authorList>
            <person name="Smith A.G."/>
            <person name="Wilson R.J."/>
            <person name="Kaethner T.M."/>
            <person name="Willey D.L."/>
            <person name="Gray J.C."/>
        </authorList>
    </citation>
    <scope>NUCLEOTIDE SEQUENCE</scope>
</reference>
<organism evidence="1">
    <name type="scientific">Pisum sativum</name>
    <name type="common">Garden pea</name>
    <name type="synonym">Lathyrus oleraceus</name>
    <dbReference type="NCBI Taxonomy" id="3888"/>
    <lineage>
        <taxon>Eukaryota</taxon>
        <taxon>Viridiplantae</taxon>
        <taxon>Streptophyta</taxon>
        <taxon>Embryophyta</taxon>
        <taxon>Tracheophyta</taxon>
        <taxon>Spermatophyta</taxon>
        <taxon>Magnoliopsida</taxon>
        <taxon>eudicotyledons</taxon>
        <taxon>Gunneridae</taxon>
        <taxon>Pentapetalae</taxon>
        <taxon>rosids</taxon>
        <taxon>fabids</taxon>
        <taxon>Fabales</taxon>
        <taxon>Fabaceae</taxon>
        <taxon>Papilionoideae</taxon>
        <taxon>50 kb inversion clade</taxon>
        <taxon>NPAAA clade</taxon>
        <taxon>Hologalegina</taxon>
        <taxon>IRL clade</taxon>
        <taxon>Fabeae</taxon>
        <taxon>Lathyrus</taxon>
    </lineage>
</organism>
<gene>
    <name evidence="1" type="primary">orf157</name>
</gene>
<keyword evidence="1" id="KW-0934">Plastid</keyword>
<dbReference type="PIR" id="S14559">
    <property type="entry name" value="S14559"/>
</dbReference>
<protein>
    <submittedName>
        <fullName evidence="1">Orf157 protein</fullName>
    </submittedName>
</protein>
<dbReference type="AlphaFoldDB" id="Q32917"/>
<geneLocation type="chloroplast" evidence="1"/>
<accession>Q32917</accession>
<keyword evidence="1" id="KW-0150">Chloroplast</keyword>
<name>Q32917_PEA</name>
<sequence length="157" mass="18332">MDCLCSRVPKQFHYFVWFFQIFTFIWEEVFRLHSDEVVQCATRRKGQAAFVCNCKDLSNVIYRMRFSCRSGFSGRDRCIIPRVPMNASQCLIQKTNPDSNDVLVLSMKTREREKGTIPLSSINASPPRNRLKKCGVAQIIEWTNRKCSTEGRIKKRE</sequence>
<proteinExistence type="predicted"/>
<evidence type="ECO:0000313" key="1">
    <source>
        <dbReference type="EMBL" id="CAA38548.1"/>
    </source>
</evidence>
<dbReference type="EMBL" id="X54750">
    <property type="protein sequence ID" value="CAA38548.1"/>
    <property type="molecule type" value="Genomic_DNA"/>
</dbReference>